<gene>
    <name evidence="5" type="ORF">F0415_09135</name>
</gene>
<organism evidence="5 6">
    <name type="scientific">Arenimonas fontis</name>
    <dbReference type="NCBI Taxonomy" id="2608255"/>
    <lineage>
        <taxon>Bacteria</taxon>
        <taxon>Pseudomonadati</taxon>
        <taxon>Pseudomonadota</taxon>
        <taxon>Gammaproteobacteria</taxon>
        <taxon>Lysobacterales</taxon>
        <taxon>Lysobacteraceae</taxon>
        <taxon>Arenimonas</taxon>
    </lineage>
</organism>
<evidence type="ECO:0000256" key="3">
    <source>
        <dbReference type="SAM" id="Phobius"/>
    </source>
</evidence>
<dbReference type="PANTHER" id="PTHR35936:SF32">
    <property type="entry name" value="MEMBRANE-BOUND LYTIC MUREIN TRANSGLYCOSYLASE F"/>
    <property type="match status" value="1"/>
</dbReference>
<dbReference type="Gene3D" id="3.40.190.10">
    <property type="entry name" value="Periplasmic binding protein-like II"/>
    <property type="match status" value="2"/>
</dbReference>
<reference evidence="5 6" key="2">
    <citation type="submission" date="2019-09" db="EMBL/GenBank/DDBJ databases">
        <authorList>
            <person name="Mazur A."/>
        </authorList>
    </citation>
    <scope>NUCLEOTIDE SEQUENCE [LARGE SCALE GENOMIC DNA]</scope>
    <source>
        <strain evidence="5 6">3729k</strain>
    </source>
</reference>
<feature type="domain" description="Solute-binding protein family 3/N-terminal" evidence="4">
    <location>
        <begin position="47"/>
        <end position="266"/>
    </location>
</feature>
<keyword evidence="3" id="KW-0472">Membrane</keyword>
<dbReference type="Pfam" id="PF00497">
    <property type="entry name" value="SBP_bac_3"/>
    <property type="match status" value="1"/>
</dbReference>
<accession>A0A5B2Z908</accession>
<sequence>MLWPAASRRLRARGMPGRFEMRVAGLLCLLALLLTPPPTARAEAAGPVRMGGDPRYPPHHFLDERGQPAGFDVELLRAIAADRGLELRFQFGEWNGVLDRLERGELDVVPMFISGDRRQRFLFTRPFDYRHHRLYARSDAPPVAGVADLAGRRVAVQFGGLAWEWLNTGRTGARLMPVNVEEGAVLAVARGEADLALVPADIGERAVARHRLRHIAAVGPPMLVMEYAFGVNPRRPDLVAELNAGLSRLEGSDRLLEMRMRWQDSSAATHARRWPWWLAGAAVLALMSLVLWRWRRGRRYPMAASP</sequence>
<evidence type="ECO:0000313" key="5">
    <source>
        <dbReference type="EMBL" id="KAA2284479.1"/>
    </source>
</evidence>
<proteinExistence type="inferred from homology"/>
<evidence type="ECO:0000256" key="2">
    <source>
        <dbReference type="ARBA" id="ARBA00022729"/>
    </source>
</evidence>
<evidence type="ECO:0000313" key="6">
    <source>
        <dbReference type="Proteomes" id="UP000322165"/>
    </source>
</evidence>
<keyword evidence="2" id="KW-0732">Signal</keyword>
<keyword evidence="3" id="KW-1133">Transmembrane helix</keyword>
<protein>
    <submittedName>
        <fullName evidence="5">Transporter substrate-binding domain-containing protein</fullName>
    </submittedName>
</protein>
<dbReference type="Proteomes" id="UP000322165">
    <property type="component" value="Unassembled WGS sequence"/>
</dbReference>
<dbReference type="InterPro" id="IPR001638">
    <property type="entry name" value="Solute-binding_3/MltF_N"/>
</dbReference>
<reference evidence="5 6" key="1">
    <citation type="submission" date="2019-09" db="EMBL/GenBank/DDBJ databases">
        <title>Arenimonas chukotkensis sp. nov., a bacterium isolated from Chukotka hot spring, Arctic region, Russia.</title>
        <authorList>
            <person name="Zayulina K.S."/>
            <person name="Prokofeva M.I."/>
            <person name="Elcheninov A.G."/>
            <person name="Novikov A."/>
            <person name="Kochetkova T.V."/>
            <person name="Kublanov I.V."/>
        </authorList>
    </citation>
    <scope>NUCLEOTIDE SEQUENCE [LARGE SCALE GENOMIC DNA]</scope>
    <source>
        <strain evidence="5 6">3729k</strain>
    </source>
</reference>
<dbReference type="SUPFAM" id="SSF53850">
    <property type="entry name" value="Periplasmic binding protein-like II"/>
    <property type="match status" value="1"/>
</dbReference>
<dbReference type="SMART" id="SM00062">
    <property type="entry name" value="PBPb"/>
    <property type="match status" value="1"/>
</dbReference>
<name>A0A5B2Z908_9GAMM</name>
<comment type="caution">
    <text evidence="5">The sequence shown here is derived from an EMBL/GenBank/DDBJ whole genome shotgun (WGS) entry which is preliminary data.</text>
</comment>
<dbReference type="PANTHER" id="PTHR35936">
    <property type="entry name" value="MEMBRANE-BOUND LYTIC MUREIN TRANSGLYCOSYLASE F"/>
    <property type="match status" value="1"/>
</dbReference>
<keyword evidence="6" id="KW-1185">Reference proteome</keyword>
<dbReference type="CDD" id="cd13704">
    <property type="entry name" value="PBP2_HisK"/>
    <property type="match status" value="1"/>
</dbReference>
<dbReference type="AlphaFoldDB" id="A0A5B2Z908"/>
<evidence type="ECO:0000256" key="1">
    <source>
        <dbReference type="ARBA" id="ARBA00010333"/>
    </source>
</evidence>
<comment type="similarity">
    <text evidence="1">Belongs to the bacterial solute-binding protein 3 family.</text>
</comment>
<dbReference type="EMBL" id="VUOD01000006">
    <property type="protein sequence ID" value="KAA2284479.1"/>
    <property type="molecule type" value="Genomic_DNA"/>
</dbReference>
<evidence type="ECO:0000259" key="4">
    <source>
        <dbReference type="SMART" id="SM00062"/>
    </source>
</evidence>
<keyword evidence="3" id="KW-0812">Transmembrane</keyword>
<feature type="transmembrane region" description="Helical" evidence="3">
    <location>
        <begin position="274"/>
        <end position="292"/>
    </location>
</feature>